<feature type="transmembrane region" description="Helical" evidence="1">
    <location>
        <begin position="33"/>
        <end position="54"/>
    </location>
</feature>
<reference evidence="2 3" key="2">
    <citation type="journal article" date="2012" name="PLoS ONE">
        <title>An ancient pathway combining carbon dioxide fixation with the generation and utilization of a sodium ion gradient for ATP synthesis.</title>
        <authorList>
            <person name="Poehlein A."/>
            <person name="Schmidt S."/>
            <person name="Kaster A.K."/>
            <person name="Goenrich M."/>
            <person name="Vollmers J."/>
            <person name="Thurmer A."/>
            <person name="Bertsch J."/>
            <person name="Schuchmann K."/>
            <person name="Voigt B."/>
            <person name="Hecker M."/>
            <person name="Daniel R."/>
            <person name="Thauer R.K."/>
            <person name="Gottschalk G."/>
            <person name="Muller V."/>
        </authorList>
    </citation>
    <scope>NUCLEOTIDE SEQUENCE [LARGE SCALE GENOMIC DNA]</scope>
    <source>
        <strain evidence="3">ATCC 29683 / DSM 1030 / JCM 2381 / KCTC 1655 / WB1</strain>
    </source>
</reference>
<keyword evidence="1" id="KW-0812">Transmembrane</keyword>
<dbReference type="STRING" id="931626.Awo_c34390"/>
<keyword evidence="1" id="KW-0472">Membrane</keyword>
<dbReference type="HOGENOM" id="CLU_1577730_0_0_9"/>
<dbReference type="KEGG" id="awo:Awo_c34390"/>
<dbReference type="eggNOG" id="COG0845">
    <property type="taxonomic scope" value="Bacteria"/>
</dbReference>
<evidence type="ECO:0000256" key="1">
    <source>
        <dbReference type="SAM" id="Phobius"/>
    </source>
</evidence>
<gene>
    <name evidence="2" type="ordered locus">Awo_c34390</name>
</gene>
<dbReference type="AlphaFoldDB" id="H6LBP2"/>
<evidence type="ECO:0000313" key="2">
    <source>
        <dbReference type="EMBL" id="AFA50165.1"/>
    </source>
</evidence>
<proteinExistence type="predicted"/>
<protein>
    <recommendedName>
        <fullName evidence="4">NHLM bacteriocin system secretion protein</fullName>
    </recommendedName>
</protein>
<dbReference type="EMBL" id="CP002987">
    <property type="protein sequence ID" value="AFA50165.1"/>
    <property type="molecule type" value="Genomic_DNA"/>
</dbReference>
<evidence type="ECO:0000313" key="3">
    <source>
        <dbReference type="Proteomes" id="UP000007177"/>
    </source>
</evidence>
<dbReference type="Proteomes" id="UP000007177">
    <property type="component" value="Chromosome"/>
</dbReference>
<accession>H6LBP2</accession>
<keyword evidence="3" id="KW-1185">Reference proteome</keyword>
<evidence type="ECO:0008006" key="4">
    <source>
        <dbReference type="Google" id="ProtNLM"/>
    </source>
</evidence>
<sequence>MNVMDNKVFREKNLERISSPEQLTDYIKVSNPSAWIVLGAVVVLLISVLIWSVFGTIPTTLTVMASVKDGISVGYVDSNSAAKIKSGMTVKIGDATGTVSEVSTIPVSLTVLIDEYGDTDAVKALSAGTMNYPVRATISGVADGLYEMVITLDEVKPISFVVN</sequence>
<organism evidence="2 3">
    <name type="scientific">Acetobacterium woodii (strain ATCC 29683 / DSM 1030 / JCM 2381 / KCTC 1655 / WB1)</name>
    <dbReference type="NCBI Taxonomy" id="931626"/>
    <lineage>
        <taxon>Bacteria</taxon>
        <taxon>Bacillati</taxon>
        <taxon>Bacillota</taxon>
        <taxon>Clostridia</taxon>
        <taxon>Eubacteriales</taxon>
        <taxon>Eubacteriaceae</taxon>
        <taxon>Acetobacterium</taxon>
    </lineage>
</organism>
<keyword evidence="1" id="KW-1133">Transmembrane helix</keyword>
<reference evidence="3" key="1">
    <citation type="submission" date="2011-07" db="EMBL/GenBank/DDBJ databases">
        <title>Complete genome sequence of Acetobacterium woodii.</title>
        <authorList>
            <person name="Poehlein A."/>
            <person name="Schmidt S."/>
            <person name="Kaster A.-K."/>
            <person name="Goenrich M."/>
            <person name="Vollmers J."/>
            <person name="Thuermer A."/>
            <person name="Gottschalk G."/>
            <person name="Thauer R.K."/>
            <person name="Daniel R."/>
            <person name="Mueller V."/>
        </authorList>
    </citation>
    <scope>NUCLEOTIDE SEQUENCE [LARGE SCALE GENOMIC DNA]</scope>
    <source>
        <strain evidence="3">ATCC 29683 / DSM 1030 / JCM 2381 / KCTC 1655 / WB1</strain>
    </source>
</reference>
<name>H6LBP2_ACEWD</name>